<proteinExistence type="predicted"/>
<evidence type="ECO:0000313" key="1">
    <source>
        <dbReference type="EMBL" id="EPR39734.1"/>
    </source>
</evidence>
<comment type="caution">
    <text evidence="1">The sequence shown here is derived from an EMBL/GenBank/DDBJ whole genome shotgun (WGS) entry which is preliminary data.</text>
</comment>
<evidence type="ECO:0000313" key="2">
    <source>
        <dbReference type="Proteomes" id="UP000014977"/>
    </source>
</evidence>
<protein>
    <submittedName>
        <fullName evidence="1">Uncharacterized protein</fullName>
    </submittedName>
</protein>
<dbReference type="AlphaFoldDB" id="S7UZU7"/>
<dbReference type="EMBL" id="ATHJ01000088">
    <property type="protein sequence ID" value="EPR39734.1"/>
    <property type="molecule type" value="Genomic_DNA"/>
</dbReference>
<dbReference type="Proteomes" id="UP000014977">
    <property type="component" value="Unassembled WGS sequence"/>
</dbReference>
<dbReference type="RefSeq" id="WP_020877339.1">
    <property type="nucleotide sequence ID" value="NZ_ATHJ01000088.1"/>
</dbReference>
<organism evidence="1 2">
    <name type="scientific">Desulfococcus multivorans DSM 2059</name>
    <dbReference type="NCBI Taxonomy" id="1121405"/>
    <lineage>
        <taxon>Bacteria</taxon>
        <taxon>Pseudomonadati</taxon>
        <taxon>Thermodesulfobacteriota</taxon>
        <taxon>Desulfobacteria</taxon>
        <taxon>Desulfobacterales</taxon>
        <taxon>Desulfococcaceae</taxon>
        <taxon>Desulfococcus</taxon>
    </lineage>
</organism>
<reference evidence="1 2" key="1">
    <citation type="journal article" date="2013" name="Genome Announc.">
        <title>Draft genome sequences for three mercury-methylating, sulfate-reducing bacteria.</title>
        <authorList>
            <person name="Brown S.D."/>
            <person name="Hurt R.A.Jr."/>
            <person name="Gilmour C.C."/>
            <person name="Elias D.A."/>
        </authorList>
    </citation>
    <scope>NUCLEOTIDE SEQUENCE [LARGE SCALE GENOMIC DNA]</scope>
    <source>
        <strain evidence="1 2">DSM 2059</strain>
    </source>
</reference>
<gene>
    <name evidence="1" type="ORF">dsmv_2582</name>
</gene>
<sequence length="81" mass="9356">MDKISIDVYEGIQTPKHLFDVTLDNKQLSSLTFSCSLNRNALPIETAYHLRDVEAKLRDVLQDIKAILRKHKGKYDDIRKA</sequence>
<keyword evidence="2" id="KW-1185">Reference proteome</keyword>
<accession>S7UZU7</accession>
<name>S7UZU7_DESML</name>